<comment type="catalytic activity">
    <reaction evidence="2 10">
        <text>(6R)-NADPHX = (6S)-NADPHX</text>
        <dbReference type="Rhea" id="RHEA:32227"/>
        <dbReference type="ChEBI" id="CHEBI:64076"/>
        <dbReference type="ChEBI" id="CHEBI:64077"/>
        <dbReference type="EC" id="5.1.99.6"/>
    </reaction>
</comment>
<reference evidence="12 13" key="1">
    <citation type="journal article" date="2015" name="Genome Announc.">
        <title>Expanding the biotechnology potential of lactobacilli through comparative genomics of 213 strains and associated genera.</title>
        <authorList>
            <person name="Sun Z."/>
            <person name="Harris H.M."/>
            <person name="McCann A."/>
            <person name="Guo C."/>
            <person name="Argimon S."/>
            <person name="Zhang W."/>
            <person name="Yang X."/>
            <person name="Jeffery I.B."/>
            <person name="Cooney J.C."/>
            <person name="Kagawa T.F."/>
            <person name="Liu W."/>
            <person name="Song Y."/>
            <person name="Salvetti E."/>
            <person name="Wrobel A."/>
            <person name="Rasinkangas P."/>
            <person name="Parkhill J."/>
            <person name="Rea M.C."/>
            <person name="O'Sullivan O."/>
            <person name="Ritari J."/>
            <person name="Douillard F.P."/>
            <person name="Paul Ross R."/>
            <person name="Yang R."/>
            <person name="Briner A.E."/>
            <person name="Felis G.E."/>
            <person name="de Vos W.M."/>
            <person name="Barrangou R."/>
            <person name="Klaenhammer T.R."/>
            <person name="Caufield P.W."/>
            <person name="Cui Y."/>
            <person name="Zhang H."/>
            <person name="O'Toole P.W."/>
        </authorList>
    </citation>
    <scope>NUCLEOTIDE SEQUENCE [LARGE SCALE GENOMIC DNA]</scope>
    <source>
        <strain evidence="12 13">DSM 18527</strain>
    </source>
</reference>
<feature type="binding site" evidence="10">
    <location>
        <position position="124"/>
    </location>
    <ligand>
        <name>K(+)</name>
        <dbReference type="ChEBI" id="CHEBI:29103"/>
    </ligand>
</feature>
<evidence type="ECO:0000256" key="10">
    <source>
        <dbReference type="HAMAP-Rule" id="MF_01966"/>
    </source>
</evidence>
<keyword evidence="4 10" id="KW-0479">Metal-binding</keyword>
<evidence type="ECO:0000256" key="4">
    <source>
        <dbReference type="ARBA" id="ARBA00022723"/>
    </source>
</evidence>
<protein>
    <recommendedName>
        <fullName evidence="3 10">NAD(P)H-hydrate epimerase</fullName>
        <ecNumber evidence="3 10">5.1.99.6</ecNumber>
    </recommendedName>
    <alternativeName>
        <fullName evidence="10">NAD(P)HX epimerase</fullName>
    </alternativeName>
</protein>
<dbReference type="PATRIC" id="fig|1423734.3.peg.264"/>
<evidence type="ECO:0000313" key="12">
    <source>
        <dbReference type="EMBL" id="KRM32698.1"/>
    </source>
</evidence>
<dbReference type="Proteomes" id="UP000051236">
    <property type="component" value="Unassembled WGS sequence"/>
</dbReference>
<evidence type="ECO:0000256" key="3">
    <source>
        <dbReference type="ARBA" id="ARBA00012228"/>
    </source>
</evidence>
<dbReference type="eggNOG" id="COG0062">
    <property type="taxonomic scope" value="Bacteria"/>
</dbReference>
<keyword evidence="6 10" id="KW-0521">NADP</keyword>
<dbReference type="GO" id="GO:0046872">
    <property type="term" value="F:metal ion binding"/>
    <property type="evidence" value="ECO:0007669"/>
    <property type="project" value="UniProtKB-KW"/>
</dbReference>
<comment type="catalytic activity">
    <reaction evidence="1 10">
        <text>(6R)-NADHX = (6S)-NADHX</text>
        <dbReference type="Rhea" id="RHEA:32215"/>
        <dbReference type="ChEBI" id="CHEBI:64074"/>
        <dbReference type="ChEBI" id="CHEBI:64075"/>
        <dbReference type="EC" id="5.1.99.6"/>
    </reaction>
</comment>
<evidence type="ECO:0000313" key="13">
    <source>
        <dbReference type="Proteomes" id="UP000051236"/>
    </source>
</evidence>
<dbReference type="HAMAP" id="MF_01966">
    <property type="entry name" value="NADHX_epimerase"/>
    <property type="match status" value="1"/>
</dbReference>
<keyword evidence="7 10" id="KW-0630">Potassium</keyword>
<keyword evidence="9 10" id="KW-0413">Isomerase</keyword>
<dbReference type="PROSITE" id="PS51385">
    <property type="entry name" value="YJEF_N"/>
    <property type="match status" value="1"/>
</dbReference>
<gene>
    <name evidence="10" type="primary">nnrE</name>
    <name evidence="12" type="ORF">FC83_GL000263</name>
</gene>
<dbReference type="GO" id="GO:0000166">
    <property type="term" value="F:nucleotide binding"/>
    <property type="evidence" value="ECO:0007669"/>
    <property type="project" value="UniProtKB-KW"/>
</dbReference>
<feature type="binding site" evidence="10">
    <location>
        <position position="160"/>
    </location>
    <ligand>
        <name>K(+)</name>
        <dbReference type="ChEBI" id="CHEBI:29103"/>
    </ligand>
</feature>
<keyword evidence="5 10" id="KW-0547">Nucleotide-binding</keyword>
<comment type="similarity">
    <text evidence="10">Belongs to the NnrE/AIBP family.</text>
</comment>
<dbReference type="InterPro" id="IPR036652">
    <property type="entry name" value="YjeF_N_dom_sf"/>
</dbReference>
<dbReference type="Gene3D" id="3.40.50.10260">
    <property type="entry name" value="YjeF N-terminal domain"/>
    <property type="match status" value="1"/>
</dbReference>
<feature type="binding site" evidence="10">
    <location>
        <begin position="128"/>
        <end position="134"/>
    </location>
    <ligand>
        <name>(6S)-NADPHX</name>
        <dbReference type="ChEBI" id="CHEBI:64076"/>
    </ligand>
</feature>
<dbReference type="AlphaFoldDB" id="A0A0R1XR72"/>
<sequence length="211" mass="22553">MNEMNEKILTAAQMAACDQHTIEVIGIPSLVLMERAALKTAEVIQEHADGHKILVVCGTGNNGGDGLAVTRLLYLAGYDVTAVLLGDPDKASAQTKTQLKIVNYYEIPVFDKLPNLAEFTMIVDAIFGIGLSRPITGELAQVITQLNDAQAEKFAVDMPSGIHADTGDILGVAFKADITVTMAYKKVGQTENDGITYAGEVLPVDIGVYQE</sequence>
<dbReference type="InterPro" id="IPR004443">
    <property type="entry name" value="YjeF_N_dom"/>
</dbReference>
<dbReference type="NCBIfam" id="TIGR00197">
    <property type="entry name" value="yjeF_nterm"/>
    <property type="match status" value="1"/>
</dbReference>
<feature type="binding site" evidence="10">
    <location>
        <position position="62"/>
    </location>
    <ligand>
        <name>K(+)</name>
        <dbReference type="ChEBI" id="CHEBI:29103"/>
    </ligand>
</feature>
<evidence type="ECO:0000256" key="2">
    <source>
        <dbReference type="ARBA" id="ARBA00000909"/>
    </source>
</evidence>
<proteinExistence type="inferred from homology"/>
<evidence type="ECO:0000256" key="5">
    <source>
        <dbReference type="ARBA" id="ARBA00022741"/>
    </source>
</evidence>
<comment type="cofactor">
    <cofactor evidence="10">
        <name>K(+)</name>
        <dbReference type="ChEBI" id="CHEBI:29103"/>
    </cofactor>
    <text evidence="10">Binds 1 potassium ion per subunit.</text>
</comment>
<feature type="domain" description="YjeF N-terminal" evidence="11">
    <location>
        <begin position="14"/>
        <end position="211"/>
    </location>
</feature>
<comment type="caution">
    <text evidence="10">Lacks conserved residue(s) required for the propagation of feature annotation.</text>
</comment>
<feature type="binding site" evidence="10">
    <location>
        <begin position="61"/>
        <end position="65"/>
    </location>
    <ligand>
        <name>(6S)-NADPHX</name>
        <dbReference type="ChEBI" id="CHEBI:64076"/>
    </ligand>
</feature>
<dbReference type="InterPro" id="IPR032976">
    <property type="entry name" value="YJEFN_prot_NAXE-like"/>
</dbReference>
<keyword evidence="13" id="KW-1185">Reference proteome</keyword>
<dbReference type="PANTHER" id="PTHR13232:SF10">
    <property type="entry name" value="NAD(P)H-HYDRATE EPIMERASE"/>
    <property type="match status" value="1"/>
</dbReference>
<evidence type="ECO:0000256" key="7">
    <source>
        <dbReference type="ARBA" id="ARBA00022958"/>
    </source>
</evidence>
<evidence type="ECO:0000259" key="11">
    <source>
        <dbReference type="PROSITE" id="PS51385"/>
    </source>
</evidence>
<evidence type="ECO:0000256" key="6">
    <source>
        <dbReference type="ARBA" id="ARBA00022857"/>
    </source>
</evidence>
<dbReference type="EMBL" id="AZGA01000068">
    <property type="protein sequence ID" value="KRM32698.1"/>
    <property type="molecule type" value="Genomic_DNA"/>
</dbReference>
<comment type="function">
    <text evidence="10">Catalyzes the epimerization of the S- and R-forms of NAD(P)HX, a damaged form of NAD(P)H that is a result of enzymatic or heat-dependent hydration. This is a prerequisite for the S-specific NAD(P)H-hydrate dehydratase to allow the repair of both epimers of NAD(P)HX.</text>
</comment>
<comment type="caution">
    <text evidence="12">The sequence shown here is derived from an EMBL/GenBank/DDBJ whole genome shotgun (WGS) entry which is preliminary data.</text>
</comment>
<accession>A0A0R1XR72</accession>
<name>A0A0R1XR72_9LACO</name>
<dbReference type="EC" id="5.1.99.6" evidence="3 10"/>
<evidence type="ECO:0000256" key="1">
    <source>
        <dbReference type="ARBA" id="ARBA00000013"/>
    </source>
</evidence>
<feature type="binding site" evidence="10">
    <location>
        <position position="157"/>
    </location>
    <ligand>
        <name>(6S)-NADPHX</name>
        <dbReference type="ChEBI" id="CHEBI:64076"/>
    </ligand>
</feature>
<dbReference type="SUPFAM" id="SSF64153">
    <property type="entry name" value="YjeF N-terminal domain-like"/>
    <property type="match status" value="1"/>
</dbReference>
<dbReference type="GO" id="GO:0052856">
    <property type="term" value="F:NAD(P)HX epimerase activity"/>
    <property type="evidence" value="ECO:0007669"/>
    <property type="project" value="UniProtKB-UniRule"/>
</dbReference>
<organism evidence="12 13">
    <name type="scientific">Agrilactobacillus composti DSM 18527 = JCM 14202</name>
    <dbReference type="NCBI Taxonomy" id="1423734"/>
    <lineage>
        <taxon>Bacteria</taxon>
        <taxon>Bacillati</taxon>
        <taxon>Bacillota</taxon>
        <taxon>Bacilli</taxon>
        <taxon>Lactobacillales</taxon>
        <taxon>Lactobacillaceae</taxon>
        <taxon>Agrilactobacillus</taxon>
    </lineage>
</organism>
<dbReference type="Pfam" id="PF03853">
    <property type="entry name" value="YjeF_N"/>
    <property type="match status" value="1"/>
</dbReference>
<keyword evidence="8 10" id="KW-0520">NAD</keyword>
<dbReference type="STRING" id="1423734.FC83_GL000263"/>
<dbReference type="PANTHER" id="PTHR13232">
    <property type="entry name" value="NAD(P)H-HYDRATE EPIMERASE"/>
    <property type="match status" value="1"/>
</dbReference>
<evidence type="ECO:0000256" key="9">
    <source>
        <dbReference type="ARBA" id="ARBA00023235"/>
    </source>
</evidence>
<evidence type="ECO:0000256" key="8">
    <source>
        <dbReference type="ARBA" id="ARBA00023027"/>
    </source>
</evidence>